<dbReference type="OMA" id="MSHGVWC"/>
<evidence type="ECO:0000313" key="7">
    <source>
        <dbReference type="EMBL" id="ELU18048.1"/>
    </source>
</evidence>
<evidence type="ECO:0000313" key="8">
    <source>
        <dbReference type="EnsemblMetazoa" id="CapteP222789"/>
    </source>
</evidence>
<dbReference type="OrthoDB" id="15717at2759"/>
<evidence type="ECO:0000313" key="9">
    <source>
        <dbReference type="Proteomes" id="UP000014760"/>
    </source>
</evidence>
<dbReference type="Proteomes" id="UP000014760">
    <property type="component" value="Unassembled WGS sequence"/>
</dbReference>
<gene>
    <name evidence="7" type="ORF">CAPTEDRAFT_222789</name>
</gene>
<organism evidence="7">
    <name type="scientific">Capitella teleta</name>
    <name type="common">Polychaete worm</name>
    <dbReference type="NCBI Taxonomy" id="283909"/>
    <lineage>
        <taxon>Eukaryota</taxon>
        <taxon>Metazoa</taxon>
        <taxon>Spiralia</taxon>
        <taxon>Lophotrochozoa</taxon>
        <taxon>Annelida</taxon>
        <taxon>Polychaeta</taxon>
        <taxon>Sedentaria</taxon>
        <taxon>Scolecida</taxon>
        <taxon>Capitellidae</taxon>
        <taxon>Capitella</taxon>
    </lineage>
</organism>
<dbReference type="SMART" id="SM00704">
    <property type="entry name" value="ZnF_CDGSH"/>
    <property type="match status" value="2"/>
</dbReference>
<dbReference type="Gene3D" id="3.40.5.90">
    <property type="entry name" value="CDGSH iron-sulfur domain, mitoNEET-type"/>
    <property type="match status" value="2"/>
</dbReference>
<evidence type="ECO:0000256" key="1">
    <source>
        <dbReference type="ARBA" id="ARBA00022714"/>
    </source>
</evidence>
<accession>R7VGS9</accession>
<keyword evidence="4" id="KW-0411">Iron-sulfur</keyword>
<evidence type="ECO:0000256" key="2">
    <source>
        <dbReference type="ARBA" id="ARBA00022723"/>
    </source>
</evidence>
<evidence type="ECO:0000256" key="3">
    <source>
        <dbReference type="ARBA" id="ARBA00023004"/>
    </source>
</evidence>
<dbReference type="InterPro" id="IPR042216">
    <property type="entry name" value="MitoNEET_CISD"/>
</dbReference>
<keyword evidence="9" id="KW-1185">Reference proteome</keyword>
<keyword evidence="3" id="KW-0408">Iron</keyword>
<dbReference type="PANTHER" id="PTHR46491:SF3">
    <property type="entry name" value="CDGSH IRON-SULFUR DOMAIN-CONTAINING PROTEIN 3, MITOCHONDRIAL"/>
    <property type="match status" value="1"/>
</dbReference>
<keyword evidence="2" id="KW-0479">Metal-binding</keyword>
<dbReference type="GO" id="GO:0051537">
    <property type="term" value="F:2 iron, 2 sulfur cluster binding"/>
    <property type="evidence" value="ECO:0007669"/>
    <property type="project" value="UniProtKB-KW"/>
</dbReference>
<dbReference type="Pfam" id="PF09360">
    <property type="entry name" value="zf-CDGSH"/>
    <property type="match status" value="2"/>
</dbReference>
<protein>
    <recommendedName>
        <fullName evidence="6">Iron-binding zinc finger CDGSH type domain-containing protein</fullName>
    </recommendedName>
</protein>
<evidence type="ECO:0000259" key="6">
    <source>
        <dbReference type="SMART" id="SM00704"/>
    </source>
</evidence>
<dbReference type="AlphaFoldDB" id="R7VGS9"/>
<feature type="domain" description="Iron-binding zinc finger CDGSH type" evidence="6">
    <location>
        <begin position="113"/>
        <end position="148"/>
    </location>
</feature>
<reference evidence="9" key="1">
    <citation type="submission" date="2012-12" db="EMBL/GenBank/DDBJ databases">
        <authorList>
            <person name="Hellsten U."/>
            <person name="Grimwood J."/>
            <person name="Chapman J.A."/>
            <person name="Shapiro H."/>
            <person name="Aerts A."/>
            <person name="Otillar R.P."/>
            <person name="Terry A.Y."/>
            <person name="Boore J.L."/>
            <person name="Simakov O."/>
            <person name="Marletaz F."/>
            <person name="Cho S.-J."/>
            <person name="Edsinger-Gonzales E."/>
            <person name="Havlak P."/>
            <person name="Kuo D.-H."/>
            <person name="Larsson T."/>
            <person name="Lv J."/>
            <person name="Arendt D."/>
            <person name="Savage R."/>
            <person name="Osoegawa K."/>
            <person name="de Jong P."/>
            <person name="Lindberg D.R."/>
            <person name="Seaver E.C."/>
            <person name="Weisblat D.A."/>
            <person name="Putnam N.H."/>
            <person name="Grigoriev I.V."/>
            <person name="Rokhsar D.S."/>
        </authorList>
    </citation>
    <scope>NUCLEOTIDE SEQUENCE</scope>
    <source>
        <strain evidence="9">I ESC-2004</strain>
    </source>
</reference>
<reference evidence="7 9" key="2">
    <citation type="journal article" date="2013" name="Nature">
        <title>Insights into bilaterian evolution from three spiralian genomes.</title>
        <authorList>
            <person name="Simakov O."/>
            <person name="Marletaz F."/>
            <person name="Cho S.J."/>
            <person name="Edsinger-Gonzales E."/>
            <person name="Havlak P."/>
            <person name="Hellsten U."/>
            <person name="Kuo D.H."/>
            <person name="Larsson T."/>
            <person name="Lv J."/>
            <person name="Arendt D."/>
            <person name="Savage R."/>
            <person name="Osoegawa K."/>
            <person name="de Jong P."/>
            <person name="Grimwood J."/>
            <person name="Chapman J.A."/>
            <person name="Shapiro H."/>
            <person name="Aerts A."/>
            <person name="Otillar R.P."/>
            <person name="Terry A.Y."/>
            <person name="Boore J.L."/>
            <person name="Grigoriev I.V."/>
            <person name="Lindberg D.R."/>
            <person name="Seaver E.C."/>
            <person name="Weisblat D.A."/>
            <person name="Putnam N.H."/>
            <person name="Rokhsar D.S."/>
        </authorList>
    </citation>
    <scope>NUCLEOTIDE SEQUENCE</scope>
    <source>
        <strain evidence="7 9">I ESC-2004</strain>
    </source>
</reference>
<dbReference type="STRING" id="283909.R7VGS9"/>
<dbReference type="EMBL" id="KB292163">
    <property type="protein sequence ID" value="ELU18048.1"/>
    <property type="molecule type" value="Genomic_DNA"/>
</dbReference>
<keyword evidence="1" id="KW-0001">2Fe-2S</keyword>
<dbReference type="HOGENOM" id="CLU_1714995_0_0_1"/>
<dbReference type="InterPro" id="IPR018967">
    <property type="entry name" value="FeS-contain_CDGSH-typ"/>
</dbReference>
<dbReference type="GO" id="GO:0005739">
    <property type="term" value="C:mitochondrion"/>
    <property type="evidence" value="ECO:0007669"/>
    <property type="project" value="TreeGrafter"/>
</dbReference>
<sequence length="153" mass="17620">MSRLIIKSKSIFSQAHRFTPAVTQSCSFKKNSKDFPMPDPELVPKRDFRVGWAYATESKEVEDPGKGKITHSLPIKLTLEKRAKPYFWCTCGVTKNPPFCDSSHRREEKSYKPMKFFVTETKDYWLCNCKQTDNAPFCDGSHKADEVQSSVKK</sequence>
<dbReference type="GO" id="GO:0046872">
    <property type="term" value="F:metal ion binding"/>
    <property type="evidence" value="ECO:0007669"/>
    <property type="project" value="UniProtKB-KW"/>
</dbReference>
<name>R7VGS9_CAPTE</name>
<dbReference type="PANTHER" id="PTHR46491">
    <property type="entry name" value="CDGSH IRON SULFUR DOMAIN PROTEIN HOMOLOG"/>
    <property type="match status" value="1"/>
</dbReference>
<reference evidence="8" key="3">
    <citation type="submission" date="2015-06" db="UniProtKB">
        <authorList>
            <consortium name="EnsemblMetazoa"/>
        </authorList>
    </citation>
    <scope>IDENTIFICATION</scope>
</reference>
<dbReference type="EnsemblMetazoa" id="CapteT222789">
    <property type="protein sequence ID" value="CapteP222789"/>
    <property type="gene ID" value="CapteG222789"/>
</dbReference>
<proteinExistence type="predicted"/>
<feature type="domain" description="Iron-binding zinc finger CDGSH type" evidence="6">
    <location>
        <begin position="72"/>
        <end position="110"/>
    </location>
</feature>
<evidence type="ECO:0000256" key="4">
    <source>
        <dbReference type="ARBA" id="ARBA00023014"/>
    </source>
</evidence>
<comment type="cofactor">
    <cofactor evidence="5">
        <name>[2Fe-2S] cluster</name>
        <dbReference type="ChEBI" id="CHEBI:190135"/>
    </cofactor>
</comment>
<dbReference type="InterPro" id="IPR052950">
    <property type="entry name" value="CISD"/>
</dbReference>
<evidence type="ECO:0000256" key="5">
    <source>
        <dbReference type="ARBA" id="ARBA00034078"/>
    </source>
</evidence>
<dbReference type="EMBL" id="AMQN01003893">
    <property type="status" value="NOT_ANNOTATED_CDS"/>
    <property type="molecule type" value="Genomic_DNA"/>
</dbReference>